<dbReference type="AlphaFoldDB" id="A0A165B9S2"/>
<dbReference type="InterPro" id="IPR036497">
    <property type="entry name" value="GLTP_sf"/>
</dbReference>
<dbReference type="GO" id="GO:0016020">
    <property type="term" value="C:membrane"/>
    <property type="evidence" value="ECO:0007669"/>
    <property type="project" value="TreeGrafter"/>
</dbReference>
<dbReference type="Gene3D" id="1.10.3520.10">
    <property type="entry name" value="Glycolipid transfer protein"/>
    <property type="match status" value="1"/>
</dbReference>
<dbReference type="InParanoid" id="A0A165B9S2"/>
<dbReference type="Proteomes" id="UP000076871">
    <property type="component" value="Unassembled WGS sequence"/>
</dbReference>
<accession>A0A165B9S2</accession>
<evidence type="ECO:0000313" key="3">
    <source>
        <dbReference type="EMBL" id="KZT00574.1"/>
    </source>
</evidence>
<dbReference type="SUPFAM" id="SSF110004">
    <property type="entry name" value="Glycolipid transfer protein, GLTP"/>
    <property type="match status" value="1"/>
</dbReference>
<dbReference type="GO" id="GO:0005829">
    <property type="term" value="C:cytosol"/>
    <property type="evidence" value="ECO:0007669"/>
    <property type="project" value="TreeGrafter"/>
</dbReference>
<feature type="domain" description="Glycolipid transfer protein" evidence="2">
    <location>
        <begin position="21"/>
        <end position="159"/>
    </location>
</feature>
<keyword evidence="1" id="KW-0813">Transport</keyword>
<dbReference type="PANTHER" id="PTHR10219:SF25">
    <property type="entry name" value="PLECKSTRIN HOMOLOGY DOMAIN-CONTAINING FAMILY A MEMBER 8"/>
    <property type="match status" value="1"/>
</dbReference>
<dbReference type="STRING" id="1314785.A0A165B9S2"/>
<name>A0A165B9S2_9APHY</name>
<dbReference type="EMBL" id="KV427682">
    <property type="protein sequence ID" value="KZT00574.1"/>
    <property type="molecule type" value="Genomic_DNA"/>
</dbReference>
<keyword evidence="4" id="KW-1185">Reference proteome</keyword>
<reference evidence="3 4" key="1">
    <citation type="journal article" date="2016" name="Mol. Biol. Evol.">
        <title>Comparative Genomics of Early-Diverging Mushroom-Forming Fungi Provides Insights into the Origins of Lignocellulose Decay Capabilities.</title>
        <authorList>
            <person name="Nagy L.G."/>
            <person name="Riley R."/>
            <person name="Tritt A."/>
            <person name="Adam C."/>
            <person name="Daum C."/>
            <person name="Floudas D."/>
            <person name="Sun H."/>
            <person name="Yadav J.S."/>
            <person name="Pangilinan J."/>
            <person name="Larsson K.H."/>
            <person name="Matsuura K."/>
            <person name="Barry K."/>
            <person name="Labutti K."/>
            <person name="Kuo R."/>
            <person name="Ohm R.A."/>
            <person name="Bhattacharya S.S."/>
            <person name="Shirouzu T."/>
            <person name="Yoshinaga Y."/>
            <person name="Martin F.M."/>
            <person name="Grigoriev I.V."/>
            <person name="Hibbett D.S."/>
        </authorList>
    </citation>
    <scope>NUCLEOTIDE SEQUENCE [LARGE SCALE GENOMIC DNA]</scope>
    <source>
        <strain evidence="3 4">93-53</strain>
    </source>
</reference>
<dbReference type="OrthoDB" id="205255at2759"/>
<evidence type="ECO:0000259" key="2">
    <source>
        <dbReference type="Pfam" id="PF08718"/>
    </source>
</evidence>
<protein>
    <submittedName>
        <fullName evidence="3">Glycolipid transfer protein</fullName>
    </submittedName>
</protein>
<evidence type="ECO:0000313" key="4">
    <source>
        <dbReference type="Proteomes" id="UP000076871"/>
    </source>
</evidence>
<gene>
    <name evidence="3" type="ORF">LAESUDRAFT_732171</name>
</gene>
<dbReference type="GeneID" id="63827218"/>
<dbReference type="InterPro" id="IPR014830">
    <property type="entry name" value="Glycolipid_transfer_prot_dom"/>
</dbReference>
<evidence type="ECO:0000256" key="1">
    <source>
        <dbReference type="ARBA" id="ARBA00022448"/>
    </source>
</evidence>
<dbReference type="PANTHER" id="PTHR10219">
    <property type="entry name" value="GLYCOLIPID TRANSFER PROTEIN-RELATED"/>
    <property type="match status" value="1"/>
</dbReference>
<dbReference type="FunFam" id="1.10.3520.10:FF:000001">
    <property type="entry name" value="Pleckstrin domain-containing family A member 8"/>
    <property type="match status" value="1"/>
</dbReference>
<dbReference type="RefSeq" id="XP_040758314.1">
    <property type="nucleotide sequence ID" value="XM_040910189.1"/>
</dbReference>
<proteinExistence type="predicted"/>
<dbReference type="GO" id="GO:1902388">
    <property type="term" value="F:ceramide 1-phosphate transfer activity"/>
    <property type="evidence" value="ECO:0007669"/>
    <property type="project" value="TreeGrafter"/>
</dbReference>
<organism evidence="3 4">
    <name type="scientific">Laetiporus sulphureus 93-53</name>
    <dbReference type="NCBI Taxonomy" id="1314785"/>
    <lineage>
        <taxon>Eukaryota</taxon>
        <taxon>Fungi</taxon>
        <taxon>Dikarya</taxon>
        <taxon>Basidiomycota</taxon>
        <taxon>Agaricomycotina</taxon>
        <taxon>Agaricomycetes</taxon>
        <taxon>Polyporales</taxon>
        <taxon>Laetiporus</taxon>
    </lineage>
</organism>
<dbReference type="Pfam" id="PF08718">
    <property type="entry name" value="GLTP"/>
    <property type="match status" value="1"/>
</dbReference>
<sequence>MAPYFETAKSFAEVPITEDGVETASFLLAATDFLNMFDLLGSSVFGFVQSDMRSNLAGVRERYEAHTSKSTTLEKLVLCESQEHRGHATACLVRLIRGLLFTCQALQNMQSDKSSELHTCFKQSYDVVLGHQHTFLVRSAVSLAMRAIPNRRDFYDRITQGGSHKKFDAELAKWLVGLETIVKRMRAFLEQGGYGKV</sequence>
<dbReference type="GO" id="GO:1902387">
    <property type="term" value="F:ceramide 1-phosphate binding"/>
    <property type="evidence" value="ECO:0007669"/>
    <property type="project" value="TreeGrafter"/>
</dbReference>